<feature type="non-terminal residue" evidence="2">
    <location>
        <position position="1"/>
    </location>
</feature>
<keyword evidence="3" id="KW-1185">Reference proteome</keyword>
<evidence type="ECO:0000313" key="2">
    <source>
        <dbReference type="EMBL" id="KAK5527343.1"/>
    </source>
</evidence>
<evidence type="ECO:0000313" key="3">
    <source>
        <dbReference type="Proteomes" id="UP001345827"/>
    </source>
</evidence>
<protein>
    <recommendedName>
        <fullName evidence="4">Alpha/beta hydrolase</fullName>
    </recommendedName>
</protein>
<reference evidence="2 3" key="1">
    <citation type="submission" date="2023-06" db="EMBL/GenBank/DDBJ databases">
        <title>Black Yeasts Isolated from many extreme environments.</title>
        <authorList>
            <person name="Coleine C."/>
            <person name="Stajich J.E."/>
            <person name="Selbmann L."/>
        </authorList>
    </citation>
    <scope>NUCLEOTIDE SEQUENCE [LARGE SCALE GENOMIC DNA]</scope>
    <source>
        <strain evidence="2 3">CCFEE 5887</strain>
    </source>
</reference>
<dbReference type="SUPFAM" id="SSF53474">
    <property type="entry name" value="alpha/beta-Hydrolases"/>
    <property type="match status" value="1"/>
</dbReference>
<organism evidence="2 3">
    <name type="scientific">Vermiconidia calcicola</name>
    <dbReference type="NCBI Taxonomy" id="1690605"/>
    <lineage>
        <taxon>Eukaryota</taxon>
        <taxon>Fungi</taxon>
        <taxon>Dikarya</taxon>
        <taxon>Ascomycota</taxon>
        <taxon>Pezizomycotina</taxon>
        <taxon>Dothideomycetes</taxon>
        <taxon>Dothideomycetidae</taxon>
        <taxon>Mycosphaerellales</taxon>
        <taxon>Extremaceae</taxon>
        <taxon>Vermiconidia</taxon>
    </lineage>
</organism>
<evidence type="ECO:0008006" key="4">
    <source>
        <dbReference type="Google" id="ProtNLM"/>
    </source>
</evidence>
<name>A0AAV9PPR3_9PEZI</name>
<accession>A0AAV9PPR3</accession>
<dbReference type="AlphaFoldDB" id="A0AAV9PPR3"/>
<sequence length="111" mass="12219">PIFFVSRLFIAGYERIQGITGGSQAVVKQYGPLSFSRIFNSGHSVNAYAPEAVYLIFERATFGKDVVTGNETAGPRYSTSGTTDSWGWRNTLPASVPRTRMVEGHWTNTNP</sequence>
<dbReference type="EMBL" id="JAXLQG010000202">
    <property type="protein sequence ID" value="KAK5527343.1"/>
    <property type="molecule type" value="Genomic_DNA"/>
</dbReference>
<evidence type="ECO:0000256" key="1">
    <source>
        <dbReference type="SAM" id="MobiDB-lite"/>
    </source>
</evidence>
<gene>
    <name evidence="2" type="ORF">LTR25_011256</name>
</gene>
<dbReference type="Gene3D" id="3.40.50.12670">
    <property type="match status" value="1"/>
</dbReference>
<dbReference type="InterPro" id="IPR029058">
    <property type="entry name" value="AB_hydrolase_fold"/>
</dbReference>
<feature type="region of interest" description="Disordered" evidence="1">
    <location>
        <begin position="71"/>
        <end position="92"/>
    </location>
</feature>
<comment type="caution">
    <text evidence="2">The sequence shown here is derived from an EMBL/GenBank/DDBJ whole genome shotgun (WGS) entry which is preliminary data.</text>
</comment>
<dbReference type="Proteomes" id="UP001345827">
    <property type="component" value="Unassembled WGS sequence"/>
</dbReference>
<proteinExistence type="predicted"/>